<dbReference type="InterPro" id="IPR050396">
    <property type="entry name" value="Glycosyltr_51/Transpeptidase"/>
</dbReference>
<evidence type="ECO:0000256" key="3">
    <source>
        <dbReference type="ARBA" id="ARBA00022645"/>
    </source>
</evidence>
<evidence type="ECO:0000256" key="13">
    <source>
        <dbReference type="ARBA" id="ARBA00049902"/>
    </source>
</evidence>
<dbReference type="Pfam" id="PF00912">
    <property type="entry name" value="Transgly"/>
    <property type="match status" value="1"/>
</dbReference>
<sequence>MMNRLSLSTADTPPFSCRQRSDRVRFLAAWKKWVAALALVVICATYLGPLLLSFVGRVWIDDDRLNQLHAGTAAGYVRIDEMPDYVWKAFVAIEDHRFMQHDGVDPVALARALWVDLQAGAYVQGGSTITMQLARNLFLSHDKTLLRKLKEIAVAAELERRYSKRDLLEMYLNVIYFGQGRYGIGSAADLYFGKGGEKGIRTLTVGEAALLASLPKAPEAYSPLKHWEKARQRQQVVLERMAALHMISETEKNKAISEPISLNRQAQSAAY</sequence>
<keyword evidence="6" id="KW-0808">Transferase</keyword>
<dbReference type="PANTHER" id="PTHR32282:SF33">
    <property type="entry name" value="PEPTIDOGLYCAN GLYCOSYLTRANSFERASE"/>
    <property type="match status" value="1"/>
</dbReference>
<evidence type="ECO:0000259" key="15">
    <source>
        <dbReference type="Pfam" id="PF00912"/>
    </source>
</evidence>
<dbReference type="Proteomes" id="UP001151071">
    <property type="component" value="Unassembled WGS sequence"/>
</dbReference>
<protein>
    <submittedName>
        <fullName evidence="16">Transglycosylase domain-containing protein</fullName>
    </submittedName>
</protein>
<proteinExistence type="inferred from homology"/>
<evidence type="ECO:0000256" key="6">
    <source>
        <dbReference type="ARBA" id="ARBA00022679"/>
    </source>
</evidence>
<feature type="domain" description="Glycosyl transferase family 51" evidence="15">
    <location>
        <begin position="67"/>
        <end position="241"/>
    </location>
</feature>
<comment type="caution">
    <text evidence="16">The sequence shown here is derived from an EMBL/GenBank/DDBJ whole genome shotgun (WGS) entry which is preliminary data.</text>
</comment>
<dbReference type="InterPro" id="IPR036950">
    <property type="entry name" value="PBP_transglycosylase"/>
</dbReference>
<comment type="catalytic activity">
    <reaction evidence="12">
        <text>Preferential cleavage: (Ac)2-L-Lys-D-Ala-|-D-Ala. Also transpeptidation of peptidyl-alanyl moieties that are N-acyl substituents of D-alanine.</text>
        <dbReference type="EC" id="3.4.16.4"/>
    </reaction>
</comment>
<keyword evidence="17" id="KW-1185">Reference proteome</keyword>
<evidence type="ECO:0000256" key="8">
    <source>
        <dbReference type="ARBA" id="ARBA00022960"/>
    </source>
</evidence>
<dbReference type="GO" id="GO:0006508">
    <property type="term" value="P:proteolysis"/>
    <property type="evidence" value="ECO:0007669"/>
    <property type="project" value="UniProtKB-KW"/>
</dbReference>
<dbReference type="EMBL" id="JAPYYP010000001">
    <property type="protein sequence ID" value="MDA5106737.1"/>
    <property type="molecule type" value="Genomic_DNA"/>
</dbReference>
<dbReference type="GO" id="GO:0008360">
    <property type="term" value="P:regulation of cell shape"/>
    <property type="evidence" value="ECO:0007669"/>
    <property type="project" value="UniProtKB-KW"/>
</dbReference>
<evidence type="ECO:0000313" key="17">
    <source>
        <dbReference type="Proteomes" id="UP001151071"/>
    </source>
</evidence>
<keyword evidence="10" id="KW-0511">Multifunctional enzyme</keyword>
<dbReference type="GO" id="GO:0008955">
    <property type="term" value="F:peptidoglycan glycosyltransferase activity"/>
    <property type="evidence" value="ECO:0007669"/>
    <property type="project" value="UniProtKB-EC"/>
</dbReference>
<evidence type="ECO:0000256" key="5">
    <source>
        <dbReference type="ARBA" id="ARBA00022676"/>
    </source>
</evidence>
<dbReference type="PANTHER" id="PTHR32282">
    <property type="entry name" value="BINDING PROTEIN TRANSPEPTIDASE, PUTATIVE-RELATED"/>
    <property type="match status" value="1"/>
</dbReference>
<dbReference type="GO" id="GO:0009002">
    <property type="term" value="F:serine-type D-Ala-D-Ala carboxypeptidase activity"/>
    <property type="evidence" value="ECO:0007669"/>
    <property type="project" value="UniProtKB-EC"/>
</dbReference>
<evidence type="ECO:0000256" key="9">
    <source>
        <dbReference type="ARBA" id="ARBA00022984"/>
    </source>
</evidence>
<dbReference type="InterPro" id="IPR023346">
    <property type="entry name" value="Lysozyme-like_dom_sf"/>
</dbReference>
<keyword evidence="14" id="KW-0472">Membrane</keyword>
<accession>A0A9X3TLU2</accession>
<keyword evidence="7" id="KW-0378">Hydrolase</keyword>
<dbReference type="Gene3D" id="1.10.3810.10">
    <property type="entry name" value="Biosynthetic peptidoglycan transglycosylase-like"/>
    <property type="match status" value="1"/>
</dbReference>
<dbReference type="GO" id="GO:0009252">
    <property type="term" value="P:peptidoglycan biosynthetic process"/>
    <property type="evidence" value="ECO:0007669"/>
    <property type="project" value="UniProtKB-KW"/>
</dbReference>
<evidence type="ECO:0000256" key="2">
    <source>
        <dbReference type="ARBA" id="ARBA00007739"/>
    </source>
</evidence>
<reference evidence="16" key="1">
    <citation type="submission" date="2022-12" db="EMBL/GenBank/DDBJ databases">
        <title>Draft genome sequence of the thermophilic strain Brevibacillus thermoruber HT42, isolated from Los Humeros, Puebla, Mexico, with biotechnological potential.</title>
        <authorList>
            <person name="Lara Sanchez J."/>
            <person name="Solis Palacios R."/>
            <person name="Bustos Baena A.S."/>
            <person name="Ruz Baez A.E."/>
            <person name="Espinosa Luna G."/>
            <person name="Oliart Ros R.M."/>
        </authorList>
    </citation>
    <scope>NUCLEOTIDE SEQUENCE</scope>
    <source>
        <strain evidence="16">HT42</strain>
    </source>
</reference>
<evidence type="ECO:0000256" key="10">
    <source>
        <dbReference type="ARBA" id="ARBA00023268"/>
    </source>
</evidence>
<evidence type="ECO:0000256" key="7">
    <source>
        <dbReference type="ARBA" id="ARBA00022801"/>
    </source>
</evidence>
<keyword evidence="5" id="KW-0328">Glycosyltransferase</keyword>
<comment type="similarity">
    <text evidence="2">In the N-terminal section; belongs to the glycosyltransferase 51 family.</text>
</comment>
<keyword evidence="9" id="KW-0573">Peptidoglycan synthesis</keyword>
<evidence type="ECO:0000256" key="11">
    <source>
        <dbReference type="ARBA" id="ARBA00023316"/>
    </source>
</evidence>
<dbReference type="InterPro" id="IPR001264">
    <property type="entry name" value="Glyco_trans_51"/>
</dbReference>
<dbReference type="SUPFAM" id="SSF53955">
    <property type="entry name" value="Lysozyme-like"/>
    <property type="match status" value="1"/>
</dbReference>
<organism evidence="16 17">
    <name type="scientific">Brevibacillus thermoruber</name>
    <dbReference type="NCBI Taxonomy" id="33942"/>
    <lineage>
        <taxon>Bacteria</taxon>
        <taxon>Bacillati</taxon>
        <taxon>Bacillota</taxon>
        <taxon>Bacilli</taxon>
        <taxon>Bacillales</taxon>
        <taxon>Paenibacillaceae</taxon>
        <taxon>Brevibacillus</taxon>
    </lineage>
</organism>
<keyword evidence="14" id="KW-0812">Transmembrane</keyword>
<evidence type="ECO:0000256" key="14">
    <source>
        <dbReference type="SAM" id="Phobius"/>
    </source>
</evidence>
<dbReference type="RefSeq" id="WP_271139179.1">
    <property type="nucleotide sequence ID" value="NZ_JAPYYP010000001.1"/>
</dbReference>
<keyword evidence="4" id="KW-0645">Protease</keyword>
<dbReference type="AlphaFoldDB" id="A0A9X3TLU2"/>
<keyword evidence="14" id="KW-1133">Transmembrane helix</keyword>
<evidence type="ECO:0000313" key="16">
    <source>
        <dbReference type="EMBL" id="MDA5106737.1"/>
    </source>
</evidence>
<comment type="similarity">
    <text evidence="1">In the C-terminal section; belongs to the transpeptidase family.</text>
</comment>
<name>A0A9X3TLU2_9BACL</name>
<feature type="transmembrane region" description="Helical" evidence="14">
    <location>
        <begin position="33"/>
        <end position="60"/>
    </location>
</feature>
<keyword evidence="11" id="KW-0961">Cell wall biogenesis/degradation</keyword>
<dbReference type="GO" id="GO:0071555">
    <property type="term" value="P:cell wall organization"/>
    <property type="evidence" value="ECO:0007669"/>
    <property type="project" value="UniProtKB-KW"/>
</dbReference>
<evidence type="ECO:0000256" key="1">
    <source>
        <dbReference type="ARBA" id="ARBA00007090"/>
    </source>
</evidence>
<gene>
    <name evidence="16" type="ORF">O3V59_00015</name>
</gene>
<keyword evidence="3" id="KW-0121">Carboxypeptidase</keyword>
<keyword evidence="8" id="KW-0133">Cell shape</keyword>
<dbReference type="FunFam" id="1.10.3810.10:FF:000001">
    <property type="entry name" value="Penicillin-binding protein 1A"/>
    <property type="match status" value="1"/>
</dbReference>
<comment type="catalytic activity">
    <reaction evidence="13">
        <text>[GlcNAc-(1-&gt;4)-Mur2Ac(oyl-L-Ala-gamma-D-Glu-L-Lys-D-Ala-D-Ala)](n)-di-trans,octa-cis-undecaprenyl diphosphate + beta-D-GlcNAc-(1-&gt;4)-Mur2Ac(oyl-L-Ala-gamma-D-Glu-L-Lys-D-Ala-D-Ala)-di-trans,octa-cis-undecaprenyl diphosphate = [GlcNAc-(1-&gt;4)-Mur2Ac(oyl-L-Ala-gamma-D-Glu-L-Lys-D-Ala-D-Ala)](n+1)-di-trans,octa-cis-undecaprenyl diphosphate + di-trans,octa-cis-undecaprenyl diphosphate + H(+)</text>
        <dbReference type="Rhea" id="RHEA:23708"/>
        <dbReference type="Rhea" id="RHEA-COMP:9602"/>
        <dbReference type="Rhea" id="RHEA-COMP:9603"/>
        <dbReference type="ChEBI" id="CHEBI:15378"/>
        <dbReference type="ChEBI" id="CHEBI:58405"/>
        <dbReference type="ChEBI" id="CHEBI:60033"/>
        <dbReference type="ChEBI" id="CHEBI:78435"/>
        <dbReference type="EC" id="2.4.99.28"/>
    </reaction>
</comment>
<evidence type="ECO:0000256" key="4">
    <source>
        <dbReference type="ARBA" id="ARBA00022670"/>
    </source>
</evidence>
<evidence type="ECO:0000256" key="12">
    <source>
        <dbReference type="ARBA" id="ARBA00034000"/>
    </source>
</evidence>